<dbReference type="EMBL" id="JAUSUH010000004">
    <property type="protein sequence ID" value="MDQ0347957.1"/>
    <property type="molecule type" value="Genomic_DNA"/>
</dbReference>
<dbReference type="Proteomes" id="UP001238467">
    <property type="component" value="Unassembled WGS sequence"/>
</dbReference>
<name>A0ABU0DHP8_9HYPH</name>
<dbReference type="PANTHER" id="PTHR35175:SF2">
    <property type="entry name" value="DUF1289 DOMAIN-CONTAINING PROTEIN"/>
    <property type="match status" value="1"/>
</dbReference>
<organism evidence="1 2">
    <name type="scientific">Ancylobacter vacuolatus</name>
    <dbReference type="NCBI Taxonomy" id="223389"/>
    <lineage>
        <taxon>Bacteria</taxon>
        <taxon>Pseudomonadati</taxon>
        <taxon>Pseudomonadota</taxon>
        <taxon>Alphaproteobacteria</taxon>
        <taxon>Hyphomicrobiales</taxon>
        <taxon>Xanthobacteraceae</taxon>
        <taxon>Ancylobacter</taxon>
    </lineage>
</organism>
<dbReference type="Pfam" id="PF06945">
    <property type="entry name" value="DUF1289"/>
    <property type="match status" value="1"/>
</dbReference>
<sequence length="59" mass="6237">MSQTLSTPCVSVCTLDAAGRLCLGCGRTLEEIGAWSTLGENERRAIMARLSQRPAGAAR</sequence>
<reference evidence="1 2" key="1">
    <citation type="submission" date="2023-07" db="EMBL/GenBank/DDBJ databases">
        <title>Genomic Encyclopedia of Type Strains, Phase IV (KMG-IV): sequencing the most valuable type-strain genomes for metagenomic binning, comparative biology and taxonomic classification.</title>
        <authorList>
            <person name="Goeker M."/>
        </authorList>
    </citation>
    <scope>NUCLEOTIDE SEQUENCE [LARGE SCALE GENOMIC DNA]</scope>
    <source>
        <strain evidence="1 2">DSM 1277</strain>
    </source>
</reference>
<keyword evidence="2" id="KW-1185">Reference proteome</keyword>
<dbReference type="InterPro" id="IPR010710">
    <property type="entry name" value="DUF1289"/>
</dbReference>
<accession>A0ABU0DHP8</accession>
<gene>
    <name evidence="1" type="ORF">J2S76_002384</name>
</gene>
<proteinExistence type="predicted"/>
<evidence type="ECO:0000313" key="1">
    <source>
        <dbReference type="EMBL" id="MDQ0347957.1"/>
    </source>
</evidence>
<protein>
    <submittedName>
        <fullName evidence="1">Fe-S protein YdhL (DUF1289 family)</fullName>
    </submittedName>
</protein>
<dbReference type="PANTHER" id="PTHR35175">
    <property type="entry name" value="DUF1289 DOMAIN-CONTAINING PROTEIN"/>
    <property type="match status" value="1"/>
</dbReference>
<comment type="caution">
    <text evidence="1">The sequence shown here is derived from an EMBL/GenBank/DDBJ whole genome shotgun (WGS) entry which is preliminary data.</text>
</comment>
<evidence type="ECO:0000313" key="2">
    <source>
        <dbReference type="Proteomes" id="UP001238467"/>
    </source>
</evidence>
<dbReference type="RefSeq" id="WP_081620340.1">
    <property type="nucleotide sequence ID" value="NZ_JAUSUH010000004.1"/>
</dbReference>